<dbReference type="AlphaFoldDB" id="A0A8C2TTN7"/>
<dbReference type="GO" id="GO:0005179">
    <property type="term" value="F:hormone activity"/>
    <property type="evidence" value="ECO:0007669"/>
    <property type="project" value="UniProtKB-KW"/>
</dbReference>
<evidence type="ECO:0000256" key="5">
    <source>
        <dbReference type="ARBA" id="ARBA00023157"/>
    </source>
</evidence>
<keyword evidence="5" id="KW-1015">Disulfide bond</keyword>
<dbReference type="GO" id="GO:0008217">
    <property type="term" value="P:regulation of blood pressure"/>
    <property type="evidence" value="ECO:0007669"/>
    <property type="project" value="InterPro"/>
</dbReference>
<proteinExistence type="inferred from homology"/>
<name>A0A8C2TTN7_COTJA</name>
<keyword evidence="6" id="KW-0732">Signal</keyword>
<protein>
    <submittedName>
        <fullName evidence="7">Urotensin 2B</fullName>
    </submittedName>
</protein>
<evidence type="ECO:0000256" key="6">
    <source>
        <dbReference type="SAM" id="SignalP"/>
    </source>
</evidence>
<accession>A0A8C2TTN7</accession>
<dbReference type="GeneTree" id="ENSGT00390000003511"/>
<dbReference type="Ensembl" id="ENSCJPT00005023208.1">
    <property type="protein sequence ID" value="ENSCJPP00005016524.1"/>
    <property type="gene ID" value="ENSCJPG00005013563.1"/>
</dbReference>
<dbReference type="GO" id="GO:0001664">
    <property type="term" value="F:G protein-coupled receptor binding"/>
    <property type="evidence" value="ECO:0007669"/>
    <property type="project" value="TreeGrafter"/>
</dbReference>
<sequence length="124" mass="14078">MRSVQLSLGVLAILTMTVYVPSTHGVPFFLLGKLEYRLDDTDNRVLPEREDTNHKDTLLPLLNKKFAWRTPGNFGNCSLMRVSQQLLKFKDQLSAEEGSEVADALESLSASQPKKRACFWKYCI</sequence>
<comment type="subcellular location">
    <subcellularLocation>
        <location evidence="1">Secreted</location>
    </subcellularLocation>
</comment>
<keyword evidence="4" id="KW-0372">Hormone</keyword>
<dbReference type="PANTHER" id="PTHR36876:SF1">
    <property type="entry name" value="UROTENSIN-2B"/>
    <property type="match status" value="1"/>
</dbReference>
<dbReference type="InterPro" id="IPR043255">
    <property type="entry name" value="U-IIB"/>
</dbReference>
<feature type="signal peptide" evidence="6">
    <location>
        <begin position="1"/>
        <end position="25"/>
    </location>
</feature>
<evidence type="ECO:0000256" key="1">
    <source>
        <dbReference type="ARBA" id="ARBA00004613"/>
    </source>
</evidence>
<keyword evidence="8" id="KW-1185">Reference proteome</keyword>
<evidence type="ECO:0000313" key="7">
    <source>
        <dbReference type="Ensembl" id="ENSCJPP00005016524.1"/>
    </source>
</evidence>
<comment type="similarity">
    <text evidence="2">Belongs to the urotensin-2 family.</text>
</comment>
<dbReference type="InterPro" id="IPR001483">
    <property type="entry name" value="Urotensin_II"/>
</dbReference>
<evidence type="ECO:0000256" key="2">
    <source>
        <dbReference type="ARBA" id="ARBA00006719"/>
    </source>
</evidence>
<dbReference type="GO" id="GO:0097746">
    <property type="term" value="P:blood vessel diameter maintenance"/>
    <property type="evidence" value="ECO:0007669"/>
    <property type="project" value="InterPro"/>
</dbReference>
<evidence type="ECO:0000256" key="4">
    <source>
        <dbReference type="ARBA" id="ARBA00022702"/>
    </source>
</evidence>
<evidence type="ECO:0000313" key="8">
    <source>
        <dbReference type="Proteomes" id="UP000694412"/>
    </source>
</evidence>
<keyword evidence="3" id="KW-0964">Secreted</keyword>
<feature type="chain" id="PRO_5034489375" evidence="6">
    <location>
        <begin position="26"/>
        <end position="124"/>
    </location>
</feature>
<organism evidence="7 8">
    <name type="scientific">Coturnix japonica</name>
    <name type="common">Japanese quail</name>
    <name type="synonym">Coturnix coturnix japonica</name>
    <dbReference type="NCBI Taxonomy" id="93934"/>
    <lineage>
        <taxon>Eukaryota</taxon>
        <taxon>Metazoa</taxon>
        <taxon>Chordata</taxon>
        <taxon>Craniata</taxon>
        <taxon>Vertebrata</taxon>
        <taxon>Euteleostomi</taxon>
        <taxon>Archelosauria</taxon>
        <taxon>Archosauria</taxon>
        <taxon>Dinosauria</taxon>
        <taxon>Saurischia</taxon>
        <taxon>Theropoda</taxon>
        <taxon>Coelurosauria</taxon>
        <taxon>Aves</taxon>
        <taxon>Neognathae</taxon>
        <taxon>Galloanserae</taxon>
        <taxon>Galliformes</taxon>
        <taxon>Phasianidae</taxon>
        <taxon>Perdicinae</taxon>
        <taxon>Coturnix</taxon>
    </lineage>
</organism>
<gene>
    <name evidence="7" type="primary">UTS2B</name>
</gene>
<reference evidence="7" key="3">
    <citation type="submission" date="2025-09" db="UniProtKB">
        <authorList>
            <consortium name="Ensembl"/>
        </authorList>
    </citation>
    <scope>IDENTIFICATION</scope>
</reference>
<dbReference type="GO" id="GO:0005576">
    <property type="term" value="C:extracellular region"/>
    <property type="evidence" value="ECO:0007669"/>
    <property type="project" value="UniProtKB-SubCell"/>
</dbReference>
<reference evidence="7" key="2">
    <citation type="submission" date="2025-08" db="UniProtKB">
        <authorList>
            <consortium name="Ensembl"/>
        </authorList>
    </citation>
    <scope>IDENTIFICATION</scope>
</reference>
<dbReference type="PROSITE" id="PS00984">
    <property type="entry name" value="UROTENSIN_II"/>
    <property type="match status" value="1"/>
</dbReference>
<dbReference type="Proteomes" id="UP000694412">
    <property type="component" value="Chromosome 9"/>
</dbReference>
<reference evidence="7" key="1">
    <citation type="submission" date="2015-11" db="EMBL/GenBank/DDBJ databases">
        <authorList>
            <consortium name="International Coturnix japonica Genome Analysis Consortium"/>
            <person name="Warren W."/>
            <person name="Burt D.W."/>
            <person name="Antin P.B."/>
            <person name="Lanford R."/>
            <person name="Gros J."/>
            <person name="Wilson R.K."/>
        </authorList>
    </citation>
    <scope>NUCLEOTIDE SEQUENCE [LARGE SCALE GENOMIC DNA]</scope>
</reference>
<evidence type="ECO:0000256" key="3">
    <source>
        <dbReference type="ARBA" id="ARBA00022525"/>
    </source>
</evidence>
<dbReference type="PANTHER" id="PTHR36876">
    <property type="entry name" value="UROTENSIN-2B"/>
    <property type="match status" value="1"/>
</dbReference>